<feature type="region of interest" description="Disordered" evidence="1">
    <location>
        <begin position="346"/>
        <end position="377"/>
    </location>
</feature>
<evidence type="ECO:0000313" key="2">
    <source>
        <dbReference type="EMBL" id="KAK2957130.1"/>
    </source>
</evidence>
<evidence type="ECO:0000313" key="3">
    <source>
        <dbReference type="Proteomes" id="UP001281761"/>
    </source>
</evidence>
<name>A0ABQ9Y080_9EUKA</name>
<proteinExistence type="predicted"/>
<sequence>MINQHSPTSHRHLLPDTFFTSQNSPANSSETSDDVSFQNLAPLDFTSPLTPMYPFPSDDRLFAHNDELLSAPLNATNDQFMSLTPKASRPNFSYASSCGSDMFTTNSLFAVSSSFLTEQDFTTEKSIHSSLHAGDFVLYPDTPTSVSPQTSFPPLDLRNDLLTLDSSLLSSIYPPFSSNPSAFSHNDRLSTLKSASAREGRQNHLNTLQRFQNSPSLQETILPLSARPNPTHSRLSDPLQVHNEPITPQSQTPEITIPRSITWTPTMQASQQVNLPQMPPIQPPKPIPEVQIRTNIDLTKWHTSLTVAPNPTPSLTSQIEQNDHDRDTGEMTLFSDDESVLNISTDLNGHIRSDDETRGDYHSPRSLNPPPSTPFTLNVVESSPPAQPVHIVLNKSLSQSPTTSRSKNQIKQFLIAKRIRRSRTAPIALTAPLNQPSAAAQTDNFFVPSPFSYIPPSALQTMQKEKNKEKNEWNRQNHPRKKSQPRPPTNPQPALPAETECEKKKTKQNRKRKNKAKRQAMLNGTVQGVETPSEN</sequence>
<feature type="region of interest" description="Disordered" evidence="1">
    <location>
        <begin position="460"/>
        <end position="535"/>
    </location>
</feature>
<accession>A0ABQ9Y080</accession>
<gene>
    <name evidence="2" type="ORF">BLNAU_7960</name>
</gene>
<evidence type="ECO:0000256" key="1">
    <source>
        <dbReference type="SAM" id="MobiDB-lite"/>
    </source>
</evidence>
<feature type="compositionally biased region" description="Basic residues" evidence="1">
    <location>
        <begin position="504"/>
        <end position="518"/>
    </location>
</feature>
<comment type="caution">
    <text evidence="2">The sequence shown here is derived from an EMBL/GenBank/DDBJ whole genome shotgun (WGS) entry which is preliminary data.</text>
</comment>
<feature type="compositionally biased region" description="Pro residues" evidence="1">
    <location>
        <begin position="485"/>
        <end position="494"/>
    </location>
</feature>
<feature type="region of interest" description="Disordered" evidence="1">
    <location>
        <begin position="230"/>
        <end position="252"/>
    </location>
</feature>
<feature type="compositionally biased region" description="Polar residues" evidence="1">
    <location>
        <begin position="18"/>
        <end position="34"/>
    </location>
</feature>
<feature type="compositionally biased region" description="Basic and acidic residues" evidence="1">
    <location>
        <begin position="463"/>
        <end position="475"/>
    </location>
</feature>
<dbReference type="Proteomes" id="UP001281761">
    <property type="component" value="Unassembled WGS sequence"/>
</dbReference>
<organism evidence="2 3">
    <name type="scientific">Blattamonas nauphoetae</name>
    <dbReference type="NCBI Taxonomy" id="2049346"/>
    <lineage>
        <taxon>Eukaryota</taxon>
        <taxon>Metamonada</taxon>
        <taxon>Preaxostyla</taxon>
        <taxon>Oxymonadida</taxon>
        <taxon>Blattamonas</taxon>
    </lineage>
</organism>
<feature type="region of interest" description="Disordered" evidence="1">
    <location>
        <begin position="1"/>
        <end position="34"/>
    </location>
</feature>
<keyword evidence="3" id="KW-1185">Reference proteome</keyword>
<dbReference type="EMBL" id="JARBJD010000049">
    <property type="protein sequence ID" value="KAK2957130.1"/>
    <property type="molecule type" value="Genomic_DNA"/>
</dbReference>
<feature type="compositionally biased region" description="Polar residues" evidence="1">
    <location>
        <begin position="522"/>
        <end position="535"/>
    </location>
</feature>
<reference evidence="2 3" key="1">
    <citation type="journal article" date="2022" name="bioRxiv">
        <title>Genomics of Preaxostyla Flagellates Illuminates Evolutionary Transitions and the Path Towards Mitochondrial Loss.</title>
        <authorList>
            <person name="Novak L.V.F."/>
            <person name="Treitli S.C."/>
            <person name="Pyrih J."/>
            <person name="Halakuc P."/>
            <person name="Pipaliya S.V."/>
            <person name="Vacek V."/>
            <person name="Brzon O."/>
            <person name="Soukal P."/>
            <person name="Eme L."/>
            <person name="Dacks J.B."/>
            <person name="Karnkowska A."/>
            <person name="Elias M."/>
            <person name="Hampl V."/>
        </authorList>
    </citation>
    <scope>NUCLEOTIDE SEQUENCE [LARGE SCALE GENOMIC DNA]</scope>
    <source>
        <strain evidence="2">NAU3</strain>
        <tissue evidence="2">Gut</tissue>
    </source>
</reference>
<feature type="compositionally biased region" description="Basic and acidic residues" evidence="1">
    <location>
        <begin position="349"/>
        <end position="363"/>
    </location>
</feature>
<protein>
    <submittedName>
        <fullName evidence="2">Uncharacterized protein</fullName>
    </submittedName>
</protein>